<keyword evidence="7" id="KW-0249">Electron transport</keyword>
<dbReference type="RefSeq" id="WP_107213918.1">
    <property type="nucleotide sequence ID" value="NZ_KZ686268.1"/>
</dbReference>
<dbReference type="AlphaFoldDB" id="A0A2T3HNE1"/>
<comment type="caution">
    <text evidence="10">The sequence shown here is derived from an EMBL/GenBank/DDBJ whole genome shotgun (WGS) entry which is preliminary data.</text>
</comment>
<keyword evidence="9" id="KW-0472">Membrane</keyword>
<dbReference type="SUPFAM" id="SSF48695">
    <property type="entry name" value="Multiheme cytochromes"/>
    <property type="match status" value="1"/>
</dbReference>
<name>A0A2T3HNE1_9SPHI</name>
<evidence type="ECO:0000256" key="7">
    <source>
        <dbReference type="ARBA" id="ARBA00022982"/>
    </source>
</evidence>
<dbReference type="InterPro" id="IPR036280">
    <property type="entry name" value="Multihaem_cyt_sf"/>
</dbReference>
<protein>
    <recommendedName>
        <fullName evidence="2">Photosynthetic reaction center cytochrome c subunit</fullName>
    </recommendedName>
</protein>
<keyword evidence="6" id="KW-0479">Metal-binding</keyword>
<comment type="function">
    <text evidence="1">The reaction center of purple bacteria contains a tightly bound cytochrome molecule which re-reduces the photo oxidized primary electron donor.</text>
</comment>
<dbReference type="GO" id="GO:0005506">
    <property type="term" value="F:iron ion binding"/>
    <property type="evidence" value="ECO:0007669"/>
    <property type="project" value="InterPro"/>
</dbReference>
<keyword evidence="9" id="KW-0812">Transmembrane</keyword>
<feature type="transmembrane region" description="Helical" evidence="9">
    <location>
        <begin position="6"/>
        <end position="24"/>
    </location>
</feature>
<dbReference type="InterPro" id="IPR023119">
    <property type="entry name" value="Multihaem_cyt_PRC_cyt_su-like"/>
</dbReference>
<evidence type="ECO:0000256" key="8">
    <source>
        <dbReference type="ARBA" id="ARBA00023004"/>
    </source>
</evidence>
<proteinExistence type="predicted"/>
<evidence type="ECO:0000313" key="11">
    <source>
        <dbReference type="Proteomes" id="UP000240912"/>
    </source>
</evidence>
<dbReference type="NCBIfam" id="NF033196">
    <property type="entry name" value="c_type_nonphoto"/>
    <property type="match status" value="1"/>
</dbReference>
<evidence type="ECO:0000256" key="3">
    <source>
        <dbReference type="ARBA" id="ARBA00022448"/>
    </source>
</evidence>
<evidence type="ECO:0000256" key="2">
    <source>
        <dbReference type="ARBA" id="ARBA00015978"/>
    </source>
</evidence>
<gene>
    <name evidence="10" type="ORF">C7T94_04280</name>
</gene>
<sequence length="132" mass="14877">MSYRKILIFSAVAGMIFTMSGFMPKEESGFKNLKVLPKNISKENLGRVMDEFKVALGVRCSFCHAPSKTDPKKMDFASDENKHKDVARNMMRMTARINKKYFHKDLKAGDLPQVTCMTCHNGKKEPARPGGS</sequence>
<dbReference type="Pfam" id="PF02276">
    <property type="entry name" value="CytoC_RC"/>
    <property type="match status" value="1"/>
</dbReference>
<organism evidence="10 11">
    <name type="scientific">Pedobacter yulinensis</name>
    <dbReference type="NCBI Taxonomy" id="2126353"/>
    <lineage>
        <taxon>Bacteria</taxon>
        <taxon>Pseudomonadati</taxon>
        <taxon>Bacteroidota</taxon>
        <taxon>Sphingobacteriia</taxon>
        <taxon>Sphingobacteriales</taxon>
        <taxon>Sphingobacteriaceae</taxon>
        <taxon>Pedobacter</taxon>
    </lineage>
</organism>
<dbReference type="GO" id="GO:0020037">
    <property type="term" value="F:heme binding"/>
    <property type="evidence" value="ECO:0007669"/>
    <property type="project" value="InterPro"/>
</dbReference>
<keyword evidence="3" id="KW-0813">Transport</keyword>
<keyword evidence="8" id="KW-0408">Iron</keyword>
<dbReference type="OrthoDB" id="951235at2"/>
<evidence type="ECO:0000313" key="10">
    <source>
        <dbReference type="EMBL" id="PST83965.1"/>
    </source>
</evidence>
<evidence type="ECO:0000256" key="5">
    <source>
        <dbReference type="ARBA" id="ARBA00022617"/>
    </source>
</evidence>
<dbReference type="InterPro" id="IPR003158">
    <property type="entry name" value="Photosyn_RC_cyt_c-su"/>
</dbReference>
<dbReference type="Proteomes" id="UP000240912">
    <property type="component" value="Unassembled WGS sequence"/>
</dbReference>
<dbReference type="EMBL" id="PYLS01000004">
    <property type="protein sequence ID" value="PST83965.1"/>
    <property type="molecule type" value="Genomic_DNA"/>
</dbReference>
<keyword evidence="4" id="KW-0602">Photosynthesis</keyword>
<evidence type="ECO:0000256" key="1">
    <source>
        <dbReference type="ARBA" id="ARBA00003196"/>
    </source>
</evidence>
<dbReference type="Gene3D" id="1.10.468.10">
    <property type="entry name" value="Photosynthetic Reaction Center, subunit C, domain 2"/>
    <property type="match status" value="1"/>
</dbReference>
<keyword evidence="9" id="KW-1133">Transmembrane helix</keyword>
<keyword evidence="5" id="KW-0349">Heme</keyword>
<evidence type="ECO:0000256" key="4">
    <source>
        <dbReference type="ARBA" id="ARBA00022531"/>
    </source>
</evidence>
<accession>A0A2T3HNE1</accession>
<reference evidence="10 11" key="1">
    <citation type="submission" date="2018-03" db="EMBL/GenBank/DDBJ databases">
        <authorList>
            <person name="Keele B.F."/>
        </authorList>
    </citation>
    <scope>NUCLEOTIDE SEQUENCE [LARGE SCALE GENOMIC DNA]</scope>
    <source>
        <strain evidence="10 11">YL28-9</strain>
    </source>
</reference>
<evidence type="ECO:0000256" key="9">
    <source>
        <dbReference type="SAM" id="Phobius"/>
    </source>
</evidence>
<keyword evidence="11" id="KW-1185">Reference proteome</keyword>
<dbReference type="GO" id="GO:0009055">
    <property type="term" value="F:electron transfer activity"/>
    <property type="evidence" value="ECO:0007669"/>
    <property type="project" value="InterPro"/>
</dbReference>
<dbReference type="GO" id="GO:0030077">
    <property type="term" value="C:plasma membrane light-harvesting complex"/>
    <property type="evidence" value="ECO:0007669"/>
    <property type="project" value="InterPro"/>
</dbReference>
<evidence type="ECO:0000256" key="6">
    <source>
        <dbReference type="ARBA" id="ARBA00022723"/>
    </source>
</evidence>
<dbReference type="GO" id="GO:0019684">
    <property type="term" value="P:photosynthesis, light reaction"/>
    <property type="evidence" value="ECO:0007669"/>
    <property type="project" value="InterPro"/>
</dbReference>